<evidence type="ECO:0000256" key="11">
    <source>
        <dbReference type="ARBA" id="ARBA00048212"/>
    </source>
</evidence>
<comment type="pathway">
    <text evidence="5">Amino-acid biosynthesis; L-leucine biosynthesis; L-leucine from 3-methyl-2-oxobutanoate: step 4/4.</text>
</comment>
<proteinExistence type="inferred from homology"/>
<dbReference type="Gene3D" id="3.20.10.10">
    <property type="entry name" value="D-amino Acid Aminotransferase, subunit A, domain 2"/>
    <property type="match status" value="1"/>
</dbReference>
<comment type="cofactor">
    <cofactor evidence="1">
        <name>pyridoxal 5'-phosphate</name>
        <dbReference type="ChEBI" id="CHEBI:597326"/>
    </cofactor>
</comment>
<accession>A0A1I3UNG6</accession>
<dbReference type="EC" id="2.6.1.42" evidence="7"/>
<keyword evidence="10" id="KW-0028">Amino-acid biosynthesis</keyword>
<dbReference type="FunFam" id="3.20.10.10:FF:000002">
    <property type="entry name" value="D-alanine aminotransferase"/>
    <property type="match status" value="1"/>
</dbReference>
<dbReference type="PANTHER" id="PTHR42743">
    <property type="entry name" value="AMINO-ACID AMINOTRANSFERASE"/>
    <property type="match status" value="1"/>
</dbReference>
<evidence type="ECO:0000256" key="8">
    <source>
        <dbReference type="ARBA" id="ARBA00014472"/>
    </source>
</evidence>
<gene>
    <name evidence="14" type="ORF">SAMN04487991_3128</name>
</gene>
<comment type="function">
    <text evidence="2">Acts on leucine, isoleucine and valine.</text>
</comment>
<evidence type="ECO:0000256" key="7">
    <source>
        <dbReference type="ARBA" id="ARBA00013053"/>
    </source>
</evidence>
<dbReference type="RefSeq" id="WP_090061638.1">
    <property type="nucleotide sequence ID" value="NZ_FORH01000006.1"/>
</dbReference>
<organism evidence="14 15">
    <name type="scientific">Celeribacter neptunius</name>
    <dbReference type="NCBI Taxonomy" id="588602"/>
    <lineage>
        <taxon>Bacteria</taxon>
        <taxon>Pseudomonadati</taxon>
        <taxon>Pseudomonadota</taxon>
        <taxon>Alphaproteobacteria</taxon>
        <taxon>Rhodobacterales</taxon>
        <taxon>Roseobacteraceae</taxon>
        <taxon>Celeribacter</taxon>
    </lineage>
</organism>
<evidence type="ECO:0000256" key="12">
    <source>
        <dbReference type="ARBA" id="ARBA00048798"/>
    </source>
</evidence>
<dbReference type="OrthoDB" id="9805628at2"/>
<dbReference type="InterPro" id="IPR036038">
    <property type="entry name" value="Aminotransferase-like"/>
</dbReference>
<dbReference type="AlphaFoldDB" id="A0A1I3UNG6"/>
<evidence type="ECO:0000256" key="10">
    <source>
        <dbReference type="ARBA" id="ARBA00023304"/>
    </source>
</evidence>
<evidence type="ECO:0000313" key="14">
    <source>
        <dbReference type="EMBL" id="SFJ84253.1"/>
    </source>
</evidence>
<reference evidence="15" key="1">
    <citation type="submission" date="2016-10" db="EMBL/GenBank/DDBJ databases">
        <authorList>
            <person name="Varghese N."/>
            <person name="Submissions S."/>
        </authorList>
    </citation>
    <scope>NUCLEOTIDE SEQUENCE [LARGE SCALE GENOMIC DNA]</scope>
    <source>
        <strain evidence="15">DSM 26471</strain>
    </source>
</reference>
<dbReference type="PANTHER" id="PTHR42743:SF11">
    <property type="entry name" value="AMINODEOXYCHORISMATE LYASE"/>
    <property type="match status" value="1"/>
</dbReference>
<comment type="pathway">
    <text evidence="4">Amino-acid biosynthesis; L-valine biosynthesis; L-valine from pyruvate: step 4/4.</text>
</comment>
<dbReference type="STRING" id="588602.SAMN04487991_3128"/>
<dbReference type="GO" id="GO:0008652">
    <property type="term" value="P:amino acid biosynthetic process"/>
    <property type="evidence" value="ECO:0007669"/>
    <property type="project" value="UniProtKB-ARBA"/>
</dbReference>
<dbReference type="InterPro" id="IPR001544">
    <property type="entry name" value="Aminotrans_IV"/>
</dbReference>
<evidence type="ECO:0000256" key="3">
    <source>
        <dbReference type="ARBA" id="ARBA00004824"/>
    </source>
</evidence>
<dbReference type="Proteomes" id="UP000199630">
    <property type="component" value="Unassembled WGS sequence"/>
</dbReference>
<dbReference type="EMBL" id="FORH01000006">
    <property type="protein sequence ID" value="SFJ84253.1"/>
    <property type="molecule type" value="Genomic_DNA"/>
</dbReference>
<keyword evidence="15" id="KW-1185">Reference proteome</keyword>
<name>A0A1I3UNG6_9RHOB</name>
<comment type="pathway">
    <text evidence="3">Amino-acid biosynthesis; L-isoleucine biosynthesis; L-isoleucine from 2-oxobutanoate: step 4/4.</text>
</comment>
<dbReference type="InterPro" id="IPR043131">
    <property type="entry name" value="BCAT-like_N"/>
</dbReference>
<comment type="similarity">
    <text evidence="6">Belongs to the class-IV pyridoxal-phosphate-dependent aminotransferase family.</text>
</comment>
<comment type="catalytic activity">
    <reaction evidence="13">
        <text>L-leucine + 2-oxoglutarate = 4-methyl-2-oxopentanoate + L-glutamate</text>
        <dbReference type="Rhea" id="RHEA:18321"/>
        <dbReference type="ChEBI" id="CHEBI:16810"/>
        <dbReference type="ChEBI" id="CHEBI:17865"/>
        <dbReference type="ChEBI" id="CHEBI:29985"/>
        <dbReference type="ChEBI" id="CHEBI:57427"/>
        <dbReference type="EC" id="2.6.1.42"/>
    </reaction>
</comment>
<evidence type="ECO:0000256" key="5">
    <source>
        <dbReference type="ARBA" id="ARBA00005072"/>
    </source>
</evidence>
<dbReference type="GO" id="GO:0009082">
    <property type="term" value="P:branched-chain amino acid biosynthetic process"/>
    <property type="evidence" value="ECO:0007669"/>
    <property type="project" value="UniProtKB-KW"/>
</dbReference>
<dbReference type="CDD" id="cd01558">
    <property type="entry name" value="D-AAT_like"/>
    <property type="match status" value="1"/>
</dbReference>
<evidence type="ECO:0000256" key="2">
    <source>
        <dbReference type="ARBA" id="ARBA00003109"/>
    </source>
</evidence>
<dbReference type="InterPro" id="IPR050571">
    <property type="entry name" value="Class-IV_PLP-Dep_Aminotrnsfr"/>
</dbReference>
<protein>
    <recommendedName>
        <fullName evidence="8">Probable branched-chain-amino-acid aminotransferase</fullName>
        <ecNumber evidence="7">2.6.1.42</ecNumber>
    </recommendedName>
</protein>
<evidence type="ECO:0000256" key="13">
    <source>
        <dbReference type="ARBA" id="ARBA00049229"/>
    </source>
</evidence>
<dbReference type="GO" id="GO:0004084">
    <property type="term" value="F:branched-chain-amino-acid transaminase activity"/>
    <property type="evidence" value="ECO:0007669"/>
    <property type="project" value="UniProtKB-EC"/>
</dbReference>
<evidence type="ECO:0000256" key="1">
    <source>
        <dbReference type="ARBA" id="ARBA00001933"/>
    </source>
</evidence>
<dbReference type="SUPFAM" id="SSF56752">
    <property type="entry name" value="D-aminoacid aminotransferase-like PLP-dependent enzymes"/>
    <property type="match status" value="1"/>
</dbReference>
<dbReference type="NCBIfam" id="NF005209">
    <property type="entry name" value="PRK06680.1"/>
    <property type="match status" value="1"/>
</dbReference>
<dbReference type="GO" id="GO:0005829">
    <property type="term" value="C:cytosol"/>
    <property type="evidence" value="ECO:0007669"/>
    <property type="project" value="TreeGrafter"/>
</dbReference>
<keyword evidence="9" id="KW-0663">Pyridoxal phosphate</keyword>
<keyword evidence="10" id="KW-0100">Branched-chain amino acid biosynthesis</keyword>
<evidence type="ECO:0000256" key="6">
    <source>
        <dbReference type="ARBA" id="ARBA00009320"/>
    </source>
</evidence>
<comment type="catalytic activity">
    <reaction evidence="11">
        <text>L-valine + 2-oxoglutarate = 3-methyl-2-oxobutanoate + L-glutamate</text>
        <dbReference type="Rhea" id="RHEA:24813"/>
        <dbReference type="ChEBI" id="CHEBI:11851"/>
        <dbReference type="ChEBI" id="CHEBI:16810"/>
        <dbReference type="ChEBI" id="CHEBI:29985"/>
        <dbReference type="ChEBI" id="CHEBI:57762"/>
        <dbReference type="EC" id="2.6.1.42"/>
    </reaction>
</comment>
<sequence>MTRTVYVNGDYLPETEAKVSIFDRGFLMADAVYEVTSVLGGKLLDFQGHVARLQRSLSELQMVSPVTMDELLEIHHQLIEKNDLDEGGIYLQITRGAGADRDFLWPDPEEVQGGIVLFTFAKKITANKSIDEGIKVISIEDLRWGRRDIKTTQLLYPSFAKMQAKKAGATDAWFVEDGYVTEGYANNVYIVKDGVIITRQLSNDILHGITRAAILKFAAEAQMKVEERPFTIEEAQAADEAFATSATGFSQPVVEIDGVTVGTGKPGPVSKRLREIYIEEMPKTAL</sequence>
<evidence type="ECO:0000256" key="4">
    <source>
        <dbReference type="ARBA" id="ARBA00004931"/>
    </source>
</evidence>
<evidence type="ECO:0000256" key="9">
    <source>
        <dbReference type="ARBA" id="ARBA00022898"/>
    </source>
</evidence>
<dbReference type="Gene3D" id="3.30.470.10">
    <property type="match status" value="1"/>
</dbReference>
<dbReference type="InterPro" id="IPR043132">
    <property type="entry name" value="BCAT-like_C"/>
</dbReference>
<comment type="catalytic activity">
    <reaction evidence="12">
        <text>L-isoleucine + 2-oxoglutarate = (S)-3-methyl-2-oxopentanoate + L-glutamate</text>
        <dbReference type="Rhea" id="RHEA:24801"/>
        <dbReference type="ChEBI" id="CHEBI:16810"/>
        <dbReference type="ChEBI" id="CHEBI:29985"/>
        <dbReference type="ChEBI" id="CHEBI:35146"/>
        <dbReference type="ChEBI" id="CHEBI:58045"/>
        <dbReference type="EC" id="2.6.1.42"/>
    </reaction>
</comment>
<evidence type="ECO:0000313" key="15">
    <source>
        <dbReference type="Proteomes" id="UP000199630"/>
    </source>
</evidence>
<dbReference type="Pfam" id="PF01063">
    <property type="entry name" value="Aminotran_4"/>
    <property type="match status" value="1"/>
</dbReference>